<dbReference type="GeneID" id="77805357"/>
<feature type="compositionally biased region" description="Polar residues" evidence="1">
    <location>
        <begin position="1"/>
        <end position="11"/>
    </location>
</feature>
<accession>A0ABY7D885</accession>
<sequence>MWVTLEQTTGLQRRASIATSRAPAHHGPTSFPLDSETHSLPYTRRETANPPAPSPRARFAENPIIGPTREASSRLSRRKSALKSRSPSQLIVPSFKTPSVDPVTAQGNSSLANPGPSSSSASLLLPPLPPTSSKRSRTTSMVAPEHTPWSDHDYLNPEDASRQRKMVEVFDQLNFRQRAHSMSDFNTPDELHKRNAEAETYVVDQATKLGSNASHRPVFLTDQSALFPEKPLRHLSFLSSQSQSDDEALTSSNYESLDFSDSSRPVSTISSSGTSSSSSNFPSSSEQMSTDIDDYRENKLFTESNSRLDPLPSPVASASSLIKKQYYSGELGTRSDSDPLISPLEKLSSLSLTRPSIKGRQRSGTVLPPKKPQLILESSPDDSCIVLPIDSLLAKIENKSIKPPARPPRSNRRGAAGQPPDPLLPIATGQRKTDSRMVDIPTEESTCSDTLKSHLTTKVRVEDSGSVYASARSSPAPLPASAPPASQLKPTIIISSKTEKELPHDRSPRERSPNEGHPRAMVPPRPPSRSGARPKSSGKNLGAPNDPYSRSKSPTSLASTSGSDDEADDFESAEEGDDQFWSAAEHHESPSTPNTLEVESLTGERSPESPPHSHPPTTHELVERERSEKNVDADRSHKRRNTMSIIGAFPRSESYADSFLSSAPSNPDTTQELSFEQSYQSLRTSQSAPKYSPEQHSERAKNTASIPEIPYEPQTPRRASHLPPSKPDSSPQRHSMKSSAPGHSANVTQAAPLSPYPAHPTSISPSKSPFDNIRISRTSSLEGLAALRNPNGPSPQSPRKKTSVRSVHFRQLSKILSFCAKDAGFDESSESSDGHLEPIPHQQGDHQATALRSHPQSPAPSNTKQTSPIAPSTWKNSMSKGTYANLLNTYGALEMRRQELIWELCETEHSFAVGLRQVIEIFVFPLRTPEGAWISGVPTEVARLLDWLEDIVNLHSQMAFQAKNCCEYQTQALGLVVHISEVFLELTPKLEVYQPYLIRFSEVTTAIEEMVTNVDSDFGEFVRMQSSLPECGRMSLTSFLLKPVQRLMKYPLFYKQLCDVTPPTHPDHEATVCLFSATDSMVRVLQEVKEREDEYEKLQKMESRVRGLPPGFKLAKRDRRLLAQGLLKRVQLPTRDIHQLSSAQGNPWALNPQMTATNQSHSGSSPQSGYSSEHMGSAHSRNSYHSNWSQHSMAPSLSTGPQSANSRRSSYANRENEPMSFLNYPSSPTNPFPPGSKEFYDWIALSKPSGHPEDSKHYLRTRASGVWESQTDDRNRRKSLPASRASRKPKESPVHVFVFSDVILLATRHSDGVRLIRSTKLQKKKKESPSYYSVLEDVGISRLMAVSDISGELEYPHLLKLDLLPFGETNTTQYTIKSPVSVLLTFPDRLPGSSQLSTYETIQKERFKWLAAFHQALRSPELSLRSQADDLSDLLDPSNPAFQKIPIHAQERQERNWWSARHRLVAKELEFSPDELASEPSEMDSSSYNSNSFDSLRVEPSQVLSSVNQNRTLFLPHPHTENNSLLDQIKTSGLGLDFGF</sequence>
<feature type="region of interest" description="Disordered" evidence="1">
    <location>
        <begin position="398"/>
        <end position="451"/>
    </location>
</feature>
<feature type="compositionally biased region" description="Basic and acidic residues" evidence="1">
    <location>
        <begin position="620"/>
        <end position="635"/>
    </location>
</feature>
<feature type="compositionally biased region" description="Low complexity" evidence="1">
    <location>
        <begin position="107"/>
        <end position="125"/>
    </location>
</feature>
<dbReference type="InterPro" id="IPR035899">
    <property type="entry name" value="DBL_dom_sf"/>
</dbReference>
<feature type="compositionally biased region" description="Polar residues" evidence="1">
    <location>
        <begin position="854"/>
        <end position="874"/>
    </location>
</feature>
<evidence type="ECO:0000256" key="1">
    <source>
        <dbReference type="SAM" id="MobiDB-lite"/>
    </source>
</evidence>
<feature type="region of interest" description="Disordered" evidence="1">
    <location>
        <begin position="785"/>
        <end position="806"/>
    </location>
</feature>
<feature type="compositionally biased region" description="Low complexity" evidence="1">
    <location>
        <begin position="1203"/>
        <end position="1213"/>
    </location>
</feature>
<evidence type="ECO:0000259" key="2">
    <source>
        <dbReference type="PROSITE" id="PS50010"/>
    </source>
</evidence>
<feature type="compositionally biased region" description="Low complexity" evidence="1">
    <location>
        <begin position="1159"/>
        <end position="1172"/>
    </location>
</feature>
<feature type="region of interest" description="Disordered" evidence="1">
    <location>
        <begin position="1474"/>
        <end position="1493"/>
    </location>
</feature>
<dbReference type="RefSeq" id="XP_053028427.1">
    <property type="nucleotide sequence ID" value="XM_053164462.1"/>
</dbReference>
<dbReference type="EMBL" id="CP110437">
    <property type="protein sequence ID" value="WAQ92872.1"/>
    <property type="molecule type" value="Genomic_DNA"/>
</dbReference>
<reference evidence="3" key="1">
    <citation type="submission" date="2022-10" db="EMBL/GenBank/DDBJ databases">
        <title>Puccinia triticina Genome sequencing and assembly.</title>
        <authorList>
            <person name="Li C."/>
        </authorList>
    </citation>
    <scope>NUCLEOTIDE SEQUENCE</scope>
    <source>
        <strain evidence="3">Pt15</strain>
    </source>
</reference>
<dbReference type="InterPro" id="IPR000219">
    <property type="entry name" value="DH_dom"/>
</dbReference>
<feature type="compositionally biased region" description="Low complexity" evidence="1">
    <location>
        <begin position="1478"/>
        <end position="1493"/>
    </location>
</feature>
<dbReference type="SMART" id="SM00325">
    <property type="entry name" value="RhoGEF"/>
    <property type="match status" value="1"/>
</dbReference>
<feature type="region of interest" description="Disordered" evidence="1">
    <location>
        <begin position="826"/>
        <end position="874"/>
    </location>
</feature>
<feature type="compositionally biased region" description="Low complexity" evidence="1">
    <location>
        <begin position="260"/>
        <end position="289"/>
    </location>
</feature>
<gene>
    <name evidence="3" type="ORF">PtA15_17A354</name>
</gene>
<evidence type="ECO:0000313" key="4">
    <source>
        <dbReference type="Proteomes" id="UP001164743"/>
    </source>
</evidence>
<feature type="compositionally biased region" description="Low complexity" evidence="1">
    <location>
        <begin position="528"/>
        <end position="539"/>
    </location>
</feature>
<feature type="compositionally biased region" description="Basic and acidic residues" evidence="1">
    <location>
        <begin position="497"/>
        <end position="518"/>
    </location>
</feature>
<dbReference type="Pfam" id="PF00621">
    <property type="entry name" value="RhoGEF"/>
    <property type="match status" value="1"/>
</dbReference>
<feature type="region of interest" description="Disordered" evidence="1">
    <location>
        <begin position="466"/>
        <end position="773"/>
    </location>
</feature>
<feature type="region of interest" description="Disordered" evidence="1">
    <location>
        <begin position="352"/>
        <end position="372"/>
    </location>
</feature>
<feature type="region of interest" description="Disordered" evidence="1">
    <location>
        <begin position="239"/>
        <end position="290"/>
    </location>
</feature>
<dbReference type="SUPFAM" id="SSF48065">
    <property type="entry name" value="DBL homology domain (DH-domain)"/>
    <property type="match status" value="1"/>
</dbReference>
<protein>
    <recommendedName>
        <fullName evidence="2">DH domain-containing protein</fullName>
    </recommendedName>
</protein>
<feature type="compositionally biased region" description="Polar residues" evidence="1">
    <location>
        <begin position="1179"/>
        <end position="1202"/>
    </location>
</feature>
<dbReference type="PROSITE" id="PS50010">
    <property type="entry name" value="DH_2"/>
    <property type="match status" value="1"/>
</dbReference>
<feature type="region of interest" description="Disordered" evidence="1">
    <location>
        <begin position="1267"/>
        <end position="1287"/>
    </location>
</feature>
<feature type="compositionally biased region" description="Polar residues" evidence="1">
    <location>
        <begin position="761"/>
        <end position="773"/>
    </location>
</feature>
<feature type="compositionally biased region" description="Polar residues" evidence="1">
    <location>
        <begin position="659"/>
        <end position="689"/>
    </location>
</feature>
<proteinExistence type="predicted"/>
<dbReference type="PANTHER" id="PTHR12673">
    <property type="entry name" value="FACIOGENITAL DYSPLASIA PROTEIN"/>
    <property type="match status" value="1"/>
</dbReference>
<keyword evidence="4" id="KW-1185">Reference proteome</keyword>
<feature type="region of interest" description="Disordered" evidence="1">
    <location>
        <begin position="1"/>
        <end position="156"/>
    </location>
</feature>
<evidence type="ECO:0000313" key="3">
    <source>
        <dbReference type="EMBL" id="WAQ92872.1"/>
    </source>
</evidence>
<dbReference type="PANTHER" id="PTHR12673:SF159">
    <property type="entry name" value="LD03170P"/>
    <property type="match status" value="1"/>
</dbReference>
<dbReference type="InterPro" id="IPR051092">
    <property type="entry name" value="FYVE_RhoGEF_PH"/>
</dbReference>
<name>A0ABY7D885_9BASI</name>
<dbReference type="Proteomes" id="UP001164743">
    <property type="component" value="Chromosome 17A"/>
</dbReference>
<dbReference type="CDD" id="cd00160">
    <property type="entry name" value="RhoGEF"/>
    <property type="match status" value="1"/>
</dbReference>
<feature type="region of interest" description="Disordered" evidence="1">
    <location>
        <begin position="1143"/>
        <end position="1230"/>
    </location>
</feature>
<dbReference type="Gene3D" id="1.20.900.10">
    <property type="entry name" value="Dbl homology (DH) domain"/>
    <property type="match status" value="1"/>
</dbReference>
<feature type="compositionally biased region" description="Polar residues" evidence="1">
    <location>
        <begin position="548"/>
        <end position="560"/>
    </location>
</feature>
<organism evidence="3 4">
    <name type="scientific">Puccinia triticina</name>
    <dbReference type="NCBI Taxonomy" id="208348"/>
    <lineage>
        <taxon>Eukaryota</taxon>
        <taxon>Fungi</taxon>
        <taxon>Dikarya</taxon>
        <taxon>Basidiomycota</taxon>
        <taxon>Pucciniomycotina</taxon>
        <taxon>Pucciniomycetes</taxon>
        <taxon>Pucciniales</taxon>
        <taxon>Pucciniaceae</taxon>
        <taxon>Puccinia</taxon>
    </lineage>
</organism>
<feature type="compositionally biased region" description="Acidic residues" evidence="1">
    <location>
        <begin position="563"/>
        <end position="578"/>
    </location>
</feature>
<feature type="domain" description="DH" evidence="2">
    <location>
        <begin position="896"/>
        <end position="1091"/>
    </location>
</feature>